<sequence length="766" mass="87763">MILNDKCTLALVMFFISVKTVLPEDDFASEWFSKVSDPKFQCSASSYEDTEPSDNPNVQEIYKIAKDCKELDARWDYNFKSKSKVKKNGMFEGVASISMAENVKRDLRPEHNNYKFGFRYNKCIIPFDQNIKKISGRFVNDKLEGHVRVDFHSGSFALGYAKGSKFVGTLRWFGEDRKLLKLEYVGKQPSKQSQEEPSTILLLIQDEYKMKRLLTQQSSLVGRILVTDNFQPLISCEQESEEIFHQCYVIEKVRSKINDCSIDLKQISQPESDAKKTFSWNLKSDHKVWHGQSKFKECSPEWETEAITDGIRKWIKSMENDKSDPFWAETFENREPWIENSEGLPSTISLRFPDLQGRNFASDPHYGIKITTQHGDSLKIVKENWTEKDRMEFVAQTKSNDWLQTLDIEGRLINFNTDNPLLRLKEPSNKTFYVQGKIRNGQLHGNVRRFGRYITDSQSLCSTTIFSGLSFVGRYDNGQITGPMWRFVVGNGAIYGIADENGRLTGKRIAFIYPDLETVYLGEFDNGIMVKGQQSAITGYRCVNGILELKFSEPSGPFFHFKAPTNETFGDQPLLTDILDDKYIIVKESKVEHEVADEGAFATRDIPKSTTITLYSGMYFTKQQIELYNNRTAAARAARNATADDMWYDSKYHGSMPECQGATITIPAHLGSMDSYRATLGHKLNHQFKPNCAYGGVLDSPRFGFIRAFFTLRDIKKGEELFINYGYSTETGPKWYTELYKKMLESGEIETDVPKPNPFGMLEIDE</sequence>
<feature type="chain" id="PRO_5022046848" description="SET domain-containing protein" evidence="1">
    <location>
        <begin position="24"/>
        <end position="766"/>
    </location>
</feature>
<dbReference type="GO" id="GO:0008757">
    <property type="term" value="F:S-adenosylmethionine-dependent methyltransferase activity"/>
    <property type="evidence" value="ECO:0007669"/>
    <property type="project" value="UniProtKB-ARBA"/>
</dbReference>
<dbReference type="SUPFAM" id="SSF82199">
    <property type="entry name" value="SET domain"/>
    <property type="match status" value="1"/>
</dbReference>
<evidence type="ECO:0000313" key="3">
    <source>
        <dbReference type="EMBL" id="TRY63152.1"/>
    </source>
</evidence>
<dbReference type="EMBL" id="VCGU01000458">
    <property type="protein sequence ID" value="TRY63152.1"/>
    <property type="molecule type" value="Genomic_DNA"/>
</dbReference>
<dbReference type="GO" id="GO:0005634">
    <property type="term" value="C:nucleus"/>
    <property type="evidence" value="ECO:0007669"/>
    <property type="project" value="TreeGrafter"/>
</dbReference>
<dbReference type="Proteomes" id="UP000318571">
    <property type="component" value="Chromosome 10"/>
</dbReference>
<dbReference type="OrthoDB" id="294378at2759"/>
<dbReference type="STRING" id="6832.A0A553NCH2"/>
<dbReference type="GO" id="GO:0008276">
    <property type="term" value="F:protein methyltransferase activity"/>
    <property type="evidence" value="ECO:0007669"/>
    <property type="project" value="UniProtKB-ARBA"/>
</dbReference>
<dbReference type="InterPro" id="IPR054533">
    <property type="entry name" value="SETD7_N"/>
</dbReference>
<gene>
    <name evidence="3" type="ORF">TCAL_11666</name>
</gene>
<evidence type="ECO:0000313" key="4">
    <source>
        <dbReference type="Proteomes" id="UP000318571"/>
    </source>
</evidence>
<name>A0A553NCH2_TIGCA</name>
<dbReference type="Pfam" id="PF22648">
    <property type="entry name" value="SET7_N"/>
    <property type="match status" value="1"/>
</dbReference>
<keyword evidence="4" id="KW-1185">Reference proteome</keyword>
<keyword evidence="1" id="KW-0732">Signal</keyword>
<proteinExistence type="predicted"/>
<dbReference type="Gene3D" id="2.20.110.10">
    <property type="entry name" value="Histone H3 K4-specific methyltransferase SET7/9 N-terminal domain"/>
    <property type="match status" value="1"/>
</dbReference>
<dbReference type="AlphaFoldDB" id="A0A553NCH2"/>
<dbReference type="InterPro" id="IPR046341">
    <property type="entry name" value="SET_dom_sf"/>
</dbReference>
<dbReference type="InterPro" id="IPR001214">
    <property type="entry name" value="SET_dom"/>
</dbReference>
<evidence type="ECO:0000256" key="1">
    <source>
        <dbReference type="SAM" id="SignalP"/>
    </source>
</evidence>
<dbReference type="PANTHER" id="PTHR46820">
    <property type="entry name" value="HISTONE-LYSINE N-METHYLTRANSFERASE SETD7"/>
    <property type="match status" value="1"/>
</dbReference>
<dbReference type="GO" id="GO:0005694">
    <property type="term" value="C:chromosome"/>
    <property type="evidence" value="ECO:0007669"/>
    <property type="project" value="TreeGrafter"/>
</dbReference>
<organism evidence="3 4">
    <name type="scientific">Tigriopus californicus</name>
    <name type="common">Marine copepod</name>
    <dbReference type="NCBI Taxonomy" id="6832"/>
    <lineage>
        <taxon>Eukaryota</taxon>
        <taxon>Metazoa</taxon>
        <taxon>Ecdysozoa</taxon>
        <taxon>Arthropoda</taxon>
        <taxon>Crustacea</taxon>
        <taxon>Multicrustacea</taxon>
        <taxon>Hexanauplia</taxon>
        <taxon>Copepoda</taxon>
        <taxon>Harpacticoida</taxon>
        <taxon>Harpacticidae</taxon>
        <taxon>Tigriopus</taxon>
    </lineage>
</organism>
<evidence type="ECO:0000259" key="2">
    <source>
        <dbReference type="PROSITE" id="PS50280"/>
    </source>
</evidence>
<dbReference type="GO" id="GO:0003682">
    <property type="term" value="F:chromatin binding"/>
    <property type="evidence" value="ECO:0007669"/>
    <property type="project" value="TreeGrafter"/>
</dbReference>
<feature type="domain" description="SET" evidence="2">
    <location>
        <begin position="582"/>
        <end position="726"/>
    </location>
</feature>
<dbReference type="Pfam" id="PF00856">
    <property type="entry name" value="SET"/>
    <property type="match status" value="1"/>
</dbReference>
<accession>A0A553NCH2</accession>
<dbReference type="GO" id="GO:0070828">
    <property type="term" value="P:heterochromatin organization"/>
    <property type="evidence" value="ECO:0007669"/>
    <property type="project" value="TreeGrafter"/>
</dbReference>
<feature type="signal peptide" evidence="1">
    <location>
        <begin position="1"/>
        <end position="23"/>
    </location>
</feature>
<dbReference type="GO" id="GO:0008170">
    <property type="term" value="F:N-methyltransferase activity"/>
    <property type="evidence" value="ECO:0007669"/>
    <property type="project" value="UniProtKB-ARBA"/>
</dbReference>
<dbReference type="Gene3D" id="2.170.270.10">
    <property type="entry name" value="SET domain"/>
    <property type="match status" value="1"/>
</dbReference>
<comment type="caution">
    <text evidence="3">The sequence shown here is derived from an EMBL/GenBank/DDBJ whole genome shotgun (WGS) entry which is preliminary data.</text>
</comment>
<dbReference type="PROSITE" id="PS50280">
    <property type="entry name" value="SET"/>
    <property type="match status" value="1"/>
</dbReference>
<dbReference type="PANTHER" id="PTHR46820:SF1">
    <property type="entry name" value="HISTONE-LYSINE N-METHYLTRANSFERASE SETD7"/>
    <property type="match status" value="1"/>
</dbReference>
<protein>
    <recommendedName>
        <fullName evidence="2">SET domain-containing protein</fullName>
    </recommendedName>
</protein>
<dbReference type="OMA" id="RICHFTI"/>
<reference evidence="3 4" key="1">
    <citation type="journal article" date="2018" name="Nat. Ecol. Evol.">
        <title>Genomic signatures of mitonuclear coevolution across populations of Tigriopus californicus.</title>
        <authorList>
            <person name="Barreto F.S."/>
            <person name="Watson E.T."/>
            <person name="Lima T.G."/>
            <person name="Willett C.S."/>
            <person name="Edmands S."/>
            <person name="Li W."/>
            <person name="Burton R.S."/>
        </authorList>
    </citation>
    <scope>NUCLEOTIDE SEQUENCE [LARGE SCALE GENOMIC DNA]</scope>
    <source>
        <strain evidence="3 4">San Diego</strain>
    </source>
</reference>